<dbReference type="Gene3D" id="2.40.128.130">
    <property type="entry name" value="Autotransporter beta-domain"/>
    <property type="match status" value="1"/>
</dbReference>
<sequence length="2757" mass="267579">MTTLANGGSNSSIGASSNASSSLVLQNGGKLGYIGATASTDRGFTLGTGGGGIDVTGGTTLTMSGVATGAGSLTKSGAGTLVLSGTNTYTGGTTVSTGILRAGSTSAFGTGAMTVATGTTLDLAGNNNTVGGLNGGGSVLLGAATLTTNSNGTFTGTITGTGGFAHNGGTEVMTGCNNSYTGATTIISGNLSTNCLANGLSASGIGASSNASSNLVINGRLIYTGGSVSIDRGFTLQGGGFIQVATAATTLEFSGTATGLGGFTKEGPGTLILSGTNNYSGGTSVTAGILRAGSDSAFGIGAVALSNTAGVTLDVNDKNLSISALQGGGTTGGNVTLGSGTLTITNANSNGTYGGVISGSGQLIKSGGGFEALSGCDSSYTGATVVNAGRLTVSCLADGGSNSSIGASSNAAVNLVLNGGTLQYIGAAGSTDRRFTLGASGGTLDASGTGAINFTSTAPVTLSGTGNRTLTLAGSNTANNSLSARIDDPSGGVTSLTKSGAGTWVLNNTTSTYTGVTTISGGVLAVSKLANGGQASSIGQSSNLASNLVIGSGSTLRYTGAGDETDRLFTLQTGISFIESSGTGAIVFKNTGSAAYTGSGNRTLALGGTNTGLNTMGGTIIDGPGGTTTLAKNDSGTWVLTGNNTFTGNTVVNDGNLIIGNGGTSGNAGAGNVIVANATSTLSFNRSDTFSFTGTINPDPQAAIGTIAQVGTGTTVLTATNKVGATKVDAGTLQVNGSLTSTGGTTINAGTLQSNGGGASITTPTMTMNSGSKLNVGGGTVQAAGGTQTLFTGGTGGATINITGGTLLGNGTLGGGGNIVNLTAGSLNTGAATLNLGSGNDTFLLSGLATIAGVGVDGGGGSDTLQVTTTFSRTLNGAQITGFESLNKQGAATLTLTGDHSYTSGTTISAGTLQIGTGAVAGALATPNVTNNGTLAFNLNNNYTFNGAISGTGVVNKLGTGITTLTGINTYTGATNVNAGTLIVDGNQAGATGPTTVASGATLGGIGTIGGSVTVADGATLAPGETGNSPGTLTINGNLALGNSNLNVDFGQANVVGGALNDLINVGGNLTLDGTINVTQSPGGNFGPGTYRIISYNGSLTDNGLNVTDPNYFVQTSVANQVNLVNSAGLQLSYWDGNAGPHSNGIVNGGNGTWRAAGDTNWTDSTGTFAAPFANASFAIFQGAAGTVTVDNTNGQVQAAGMQFATGGYLVQGADIQLVGGSSIIRVGDGTGAGAGYTTTIASNLIGASQLVKTDLGTLVLSGTNSYSGGTAINSGTLQASSDANLGAAAGGLSFGGGTLHTTADITSARAVALAGAGTFLTDGGTTTTLTGGIAGAGALTKDGGGTLVLASDATHSGGTTIAAGTLQVGNGGTAGSLAGNVTDNGTLAFDRSDTLSFGGVISGTGAVNQIGTGTTVLTGDSTYSGGTTISSGTLQLGNGGTSGSILGDVVDNGTLAFDRSDAVTFGGTISGSGGIRQFGSGSTTLTASNSYTGATVVDGGTLFVNGDQSAATGPTSVNTGGTLGGTGTIGGDVSVANSGSMNPGAAGAAGTLTINGALGLSGGSTLNYDFGQANVAGGALNDLTVVAGNLTLDGTINVAVAPGGTFSPGIYRVISYGGTLTDNGLDVGTIPSPDFFVQTSIASQVNLVNTAGLLLNFWDGDAGPKNNSAVNGGNGTWQNSTGNDNWTDASGAINAPYQDNAFAIFAGTAGTVAVDNSLGQVSASGMQFATDGYLIQGGDIALVGPQSTIRVGDGTAASATFVATIASNLTGNSQLVKDDLGTLVLSGTNSYSGGTAINGGTVRISQDANLGDAAGGLSFDGGTLNTTADITTGRAVTLAGAGTFLTDAATTTTLTGGIIGAGPLTKDGTGTLVLASAATHAGGTTIAAGTLQVGNGGALGSLAGNVVDNGTLAFDRSDAITFGGVISGTGGLNQIGSGTTVLTAANTYGGQTNVDSGTLLVNGNQSGATGLTSVAGGATLGGTGIVGGDVTMADGSTLSPGGSGNSAGALTINGNLTLSGGTNLLYNFGQANAPGGALNDVVNVGGNLTLDGTLNITATAGGSFGPGVYRVFNYNGALIDNGLTLTSPDYSVQTSIAKQVNLINTAGQLLTFWDGDAGPKNNSVVDGGNGTWQVAGSGNNWTTPGGEVNAPWSNGQFAVFQGTPGTVSVDNGNGAVTVNGMQFAADGYRIQGDAITLTGGPAIINVGDGTSGSAGYKATIASDLVGNAGLTKVDFGTLILAGNSSYVGATTVQDGTLAAGKAGAFNATSAFSVASGGMLDLAGFDQTVASLNNSGAVRLGAAAPGTVLTVSGDYVGNGGKILINAALDGDASATDRLVVHGSTSGTGILAVSNIGGAGAQTSEGIKIVDIDGSSAGTFTLAGDYVFEGDQAVVGGAYAYRLYKNGVSTPADGDWYLRSTLINQSGPLYAPSTPLYEAYEGVLQSFNELGTLQQRIGNRAWGEGATPQGADVPGQGPVDGNAIWARIDAAHGKFEPKTSTTGTDYDVTTWKLNAGVDGLLHESAAGILLGGITVHYGTVSSDVSSTFGTGSIAATGYGVGGTLTWLGNSGFYVDSQAQATWYDSDINSAVLGKLADGNNGFGYGLSIESGQKIALRSNWLLTPQAQLSYSAVDFDRFTDRFGAIVSPGSGDSLIGRLGISADYEDQWADSAGQVSRAHVYGIANLYYDFLDGTDVDVSGVKLSSQNQKVWGGVGLGGSLDFGDGKYSVYGEALAKTSLASFGDSNVISGKLGFSVRW</sequence>
<evidence type="ECO:0000259" key="2">
    <source>
        <dbReference type="PROSITE" id="PS51208"/>
    </source>
</evidence>
<dbReference type="SUPFAM" id="SSF103515">
    <property type="entry name" value="Autotransporter"/>
    <property type="match status" value="1"/>
</dbReference>
<evidence type="ECO:0000313" key="3">
    <source>
        <dbReference type="EMBL" id="MEI9400681.1"/>
    </source>
</evidence>
<protein>
    <submittedName>
        <fullName evidence="3">Autotransporter outer membrane beta-barrel domain-containing protein</fullName>
    </submittedName>
</protein>
<organism evidence="3 4">
    <name type="scientific">Mesorhizobium argentiipisi</name>
    <dbReference type="NCBI Taxonomy" id="3015175"/>
    <lineage>
        <taxon>Bacteria</taxon>
        <taxon>Pseudomonadati</taxon>
        <taxon>Pseudomonadota</taxon>
        <taxon>Alphaproteobacteria</taxon>
        <taxon>Hyphomicrobiales</taxon>
        <taxon>Phyllobacteriaceae</taxon>
        <taxon>Mesorhizobium</taxon>
    </lineage>
</organism>
<dbReference type="Pfam" id="PF12951">
    <property type="entry name" value="PATR"/>
    <property type="match status" value="17"/>
</dbReference>
<dbReference type="InterPro" id="IPR006315">
    <property type="entry name" value="OM_autotransptr_brl_dom"/>
</dbReference>
<dbReference type="InterPro" id="IPR005546">
    <property type="entry name" value="Autotransporte_beta"/>
</dbReference>
<dbReference type="Pfam" id="PF18883">
    <property type="entry name" value="AC_1"/>
    <property type="match status" value="1"/>
</dbReference>
<keyword evidence="4" id="KW-1185">Reference proteome</keyword>
<keyword evidence="1" id="KW-0732">Signal</keyword>
<dbReference type="InterPro" id="IPR011050">
    <property type="entry name" value="Pectin_lyase_fold/virulence"/>
</dbReference>
<dbReference type="NCBIfam" id="TIGR01414">
    <property type="entry name" value="autotrans_barl"/>
    <property type="match status" value="1"/>
</dbReference>
<dbReference type="SMART" id="SM00869">
    <property type="entry name" value="Autotransporter"/>
    <property type="match status" value="1"/>
</dbReference>
<name>A0ABU8K521_9HYPH</name>
<accession>A0ABU8K521</accession>
<dbReference type="InterPro" id="IPR036709">
    <property type="entry name" value="Autotransporte_beta_dom_sf"/>
</dbReference>
<dbReference type="PANTHER" id="PTHR35037">
    <property type="entry name" value="C-TERMINAL REGION OF AIDA-LIKE PROTEIN"/>
    <property type="match status" value="1"/>
</dbReference>
<comment type="caution">
    <text evidence="3">The sequence shown here is derived from an EMBL/GenBank/DDBJ whole genome shotgun (WGS) entry which is preliminary data.</text>
</comment>
<dbReference type="PROSITE" id="PS51208">
    <property type="entry name" value="AUTOTRANSPORTER"/>
    <property type="match status" value="1"/>
</dbReference>
<evidence type="ECO:0000256" key="1">
    <source>
        <dbReference type="ARBA" id="ARBA00022729"/>
    </source>
</evidence>
<feature type="domain" description="Autotransporter" evidence="2">
    <location>
        <begin position="2476"/>
        <end position="2757"/>
    </location>
</feature>
<dbReference type="Gene3D" id="2.160.20.20">
    <property type="match status" value="4"/>
</dbReference>
<proteinExistence type="predicted"/>
<dbReference type="InterPro" id="IPR012332">
    <property type="entry name" value="Autotransporter_pectin_lyase_C"/>
</dbReference>
<reference evidence="3 4" key="1">
    <citation type="submission" date="2022-12" db="EMBL/GenBank/DDBJ databases">
        <authorList>
            <person name="Muema E."/>
        </authorList>
    </citation>
    <scope>NUCLEOTIDE SEQUENCE [LARGE SCALE GENOMIC DNA]</scope>
    <source>
        <strain evidence="4">1330</strain>
    </source>
</reference>
<dbReference type="PANTHER" id="PTHR35037:SF3">
    <property type="entry name" value="C-TERMINAL REGION OF AIDA-LIKE PROTEIN"/>
    <property type="match status" value="1"/>
</dbReference>
<dbReference type="EMBL" id="JAPYKO010000001">
    <property type="protein sequence ID" value="MEI9400681.1"/>
    <property type="molecule type" value="Genomic_DNA"/>
</dbReference>
<dbReference type="InterPro" id="IPR043990">
    <property type="entry name" value="AC_1"/>
</dbReference>
<dbReference type="Proteomes" id="UP001366503">
    <property type="component" value="Unassembled WGS sequence"/>
</dbReference>
<dbReference type="SUPFAM" id="SSF51126">
    <property type="entry name" value="Pectin lyase-like"/>
    <property type="match status" value="7"/>
</dbReference>
<dbReference type="RefSeq" id="WP_337090987.1">
    <property type="nucleotide sequence ID" value="NZ_JAPYKO010000001.1"/>
</dbReference>
<dbReference type="NCBIfam" id="TIGR02601">
    <property type="entry name" value="autotrns_rpt"/>
    <property type="match status" value="15"/>
</dbReference>
<gene>
    <name evidence="3" type="ORF">O7A05_00460</name>
</gene>
<dbReference type="InterPro" id="IPR051551">
    <property type="entry name" value="Autotransporter_adhesion"/>
</dbReference>
<dbReference type="CDD" id="cd01344">
    <property type="entry name" value="PL2_Passenger_AT"/>
    <property type="match status" value="1"/>
</dbReference>
<dbReference type="InterPro" id="IPR013425">
    <property type="entry name" value="Autotrns_rpt"/>
</dbReference>
<evidence type="ECO:0000313" key="4">
    <source>
        <dbReference type="Proteomes" id="UP001366503"/>
    </source>
</evidence>